<dbReference type="RefSeq" id="WP_120746726.1">
    <property type="nucleotide sequence ID" value="NZ_RBAH01000004.1"/>
</dbReference>
<dbReference type="AlphaFoldDB" id="A0A3B0CMG7"/>
<dbReference type="PANTHER" id="PTHR43701">
    <property type="entry name" value="MEMBRANE TRANSPORTER PROTEIN MJ0441-RELATED"/>
    <property type="match status" value="1"/>
</dbReference>
<organism evidence="7 8">
    <name type="scientific">Paenibacillus ginsengarvi</name>
    <dbReference type="NCBI Taxonomy" id="400777"/>
    <lineage>
        <taxon>Bacteria</taxon>
        <taxon>Bacillati</taxon>
        <taxon>Bacillota</taxon>
        <taxon>Bacilli</taxon>
        <taxon>Bacillales</taxon>
        <taxon>Paenibacillaceae</taxon>
        <taxon>Paenibacillus</taxon>
    </lineage>
</organism>
<dbReference type="InterPro" id="IPR051598">
    <property type="entry name" value="TSUP/Inactive_protease-like"/>
</dbReference>
<keyword evidence="5 6" id="KW-0472">Membrane</keyword>
<evidence type="ECO:0000256" key="6">
    <source>
        <dbReference type="RuleBase" id="RU363041"/>
    </source>
</evidence>
<dbReference type="OrthoDB" id="5189995at2"/>
<comment type="caution">
    <text evidence="7">The sequence shown here is derived from an EMBL/GenBank/DDBJ whole genome shotgun (WGS) entry which is preliminary data.</text>
</comment>
<feature type="transmembrane region" description="Helical" evidence="6">
    <location>
        <begin position="102"/>
        <end position="124"/>
    </location>
</feature>
<feature type="transmembrane region" description="Helical" evidence="6">
    <location>
        <begin position="70"/>
        <end position="90"/>
    </location>
</feature>
<dbReference type="EMBL" id="RBAH01000004">
    <property type="protein sequence ID" value="RKN85704.1"/>
    <property type="molecule type" value="Genomic_DNA"/>
</dbReference>
<name>A0A3B0CMG7_9BACL</name>
<evidence type="ECO:0000256" key="5">
    <source>
        <dbReference type="ARBA" id="ARBA00023136"/>
    </source>
</evidence>
<dbReference type="PANTHER" id="PTHR43701:SF2">
    <property type="entry name" value="MEMBRANE TRANSPORTER PROTEIN YJNA-RELATED"/>
    <property type="match status" value="1"/>
</dbReference>
<feature type="transmembrane region" description="Helical" evidence="6">
    <location>
        <begin position="187"/>
        <end position="204"/>
    </location>
</feature>
<evidence type="ECO:0000256" key="4">
    <source>
        <dbReference type="ARBA" id="ARBA00022989"/>
    </source>
</evidence>
<proteinExistence type="inferred from homology"/>
<comment type="subcellular location">
    <subcellularLocation>
        <location evidence="6">Cell membrane</location>
        <topology evidence="6">Multi-pass membrane protein</topology>
    </subcellularLocation>
    <subcellularLocation>
        <location evidence="1">Membrane</location>
        <topology evidence="1">Multi-pass membrane protein</topology>
    </subcellularLocation>
</comment>
<dbReference type="InterPro" id="IPR002781">
    <property type="entry name" value="TM_pro_TauE-like"/>
</dbReference>
<evidence type="ECO:0000313" key="8">
    <source>
        <dbReference type="Proteomes" id="UP000282311"/>
    </source>
</evidence>
<comment type="similarity">
    <text evidence="2 6">Belongs to the 4-toluene sulfonate uptake permease (TSUP) (TC 2.A.102) family.</text>
</comment>
<dbReference type="Proteomes" id="UP000282311">
    <property type="component" value="Unassembled WGS sequence"/>
</dbReference>
<sequence>MDWGISLLGLLVGFLVGLTGVGGASLLTPILVLVGIQPTLAVGTDLFYNSITKLFGTIQHMRQKTVEMKLVLYLAAGSIPGAIISIAALHQFEALYHRQEQIVRTALGFMLIIVAALTLAKLLFDRKGKENRIQQKPLEQKKAITVLIGFVLGFIVGLTSIGSGSLFAIALLYLYRISSARLVGTDIAHALLLVTAAGFLHASYGNVDYMLAFKLLIGSVPGVWIGSSLSAKVPVKPLRAIMASLILISGIKLL</sequence>
<protein>
    <recommendedName>
        <fullName evidence="6">Probable membrane transporter protein</fullName>
    </recommendedName>
</protein>
<dbReference type="Pfam" id="PF01925">
    <property type="entry name" value="TauE"/>
    <property type="match status" value="1"/>
</dbReference>
<accession>A0A3B0CMG7</accession>
<keyword evidence="8" id="KW-1185">Reference proteome</keyword>
<dbReference type="GO" id="GO:0005886">
    <property type="term" value="C:plasma membrane"/>
    <property type="evidence" value="ECO:0007669"/>
    <property type="project" value="UniProtKB-SubCell"/>
</dbReference>
<feature type="transmembrane region" description="Helical" evidence="6">
    <location>
        <begin position="144"/>
        <end position="175"/>
    </location>
</feature>
<keyword evidence="6" id="KW-1003">Cell membrane</keyword>
<evidence type="ECO:0000313" key="7">
    <source>
        <dbReference type="EMBL" id="RKN85704.1"/>
    </source>
</evidence>
<evidence type="ECO:0000256" key="2">
    <source>
        <dbReference type="ARBA" id="ARBA00009142"/>
    </source>
</evidence>
<evidence type="ECO:0000256" key="3">
    <source>
        <dbReference type="ARBA" id="ARBA00022692"/>
    </source>
</evidence>
<gene>
    <name evidence="7" type="ORF">D7M11_07885</name>
</gene>
<evidence type="ECO:0000256" key="1">
    <source>
        <dbReference type="ARBA" id="ARBA00004141"/>
    </source>
</evidence>
<reference evidence="7 8" key="1">
    <citation type="journal article" date="2007" name="Int. J. Syst. Evol. Microbiol.">
        <title>Paenibacillus ginsengarvi sp. nov., isolated from soil from ginseng cultivation.</title>
        <authorList>
            <person name="Yoon M.H."/>
            <person name="Ten L.N."/>
            <person name="Im W.T."/>
        </authorList>
    </citation>
    <scope>NUCLEOTIDE SEQUENCE [LARGE SCALE GENOMIC DNA]</scope>
    <source>
        <strain evidence="7 8">KCTC 13059</strain>
    </source>
</reference>
<keyword evidence="3 6" id="KW-0812">Transmembrane</keyword>
<keyword evidence="4 6" id="KW-1133">Transmembrane helix</keyword>